<keyword evidence="2" id="KW-1133">Transmembrane helix</keyword>
<proteinExistence type="predicted"/>
<dbReference type="Proteomes" id="UP001300015">
    <property type="component" value="Unassembled WGS sequence"/>
</dbReference>
<evidence type="ECO:0000313" key="3">
    <source>
        <dbReference type="EMBL" id="MCQ8227187.1"/>
    </source>
</evidence>
<dbReference type="EMBL" id="JANIET010000001">
    <property type="protein sequence ID" value="MCQ8227187.1"/>
    <property type="molecule type" value="Genomic_DNA"/>
</dbReference>
<feature type="transmembrane region" description="Helical" evidence="2">
    <location>
        <begin position="45"/>
        <end position="64"/>
    </location>
</feature>
<evidence type="ECO:0000256" key="1">
    <source>
        <dbReference type="SAM" id="MobiDB-lite"/>
    </source>
</evidence>
<sequence length="65" mass="7215">MSIKPQSSKTTGRDQVDIGNKTKRDDDNCAQFAICYFKVNVQKIVAARFAAAQFILFIFSGLAAR</sequence>
<organism evidence="3 4">
    <name type="scientific">Pantoea trifolii</name>
    <dbReference type="NCBI Taxonomy" id="2968030"/>
    <lineage>
        <taxon>Bacteria</taxon>
        <taxon>Pseudomonadati</taxon>
        <taxon>Pseudomonadota</taxon>
        <taxon>Gammaproteobacteria</taxon>
        <taxon>Enterobacterales</taxon>
        <taxon>Erwiniaceae</taxon>
        <taxon>Pantoea</taxon>
    </lineage>
</organism>
<keyword evidence="2" id="KW-0812">Transmembrane</keyword>
<comment type="caution">
    <text evidence="3">The sequence shown here is derived from an EMBL/GenBank/DDBJ whole genome shotgun (WGS) entry which is preliminary data.</text>
</comment>
<evidence type="ECO:0000313" key="4">
    <source>
        <dbReference type="Proteomes" id="UP001300015"/>
    </source>
</evidence>
<keyword evidence="2" id="KW-0472">Membrane</keyword>
<gene>
    <name evidence="3" type="ORF">NQH49_06835</name>
</gene>
<keyword evidence="4" id="KW-1185">Reference proteome</keyword>
<accession>A0ABT1VI27</accession>
<feature type="region of interest" description="Disordered" evidence="1">
    <location>
        <begin position="1"/>
        <end position="25"/>
    </location>
</feature>
<name>A0ABT1VI27_9GAMM</name>
<dbReference type="RefSeq" id="WP_256698477.1">
    <property type="nucleotide sequence ID" value="NZ_JANIES010000001.1"/>
</dbReference>
<evidence type="ECO:0000256" key="2">
    <source>
        <dbReference type="SAM" id="Phobius"/>
    </source>
</evidence>
<reference evidence="3 4" key="1">
    <citation type="submission" date="2022-07" db="EMBL/GenBank/DDBJ databases">
        <title>Pantoea trifolii sp. nov. isolated from root nodules of Trifolium rubens.</title>
        <authorList>
            <person name="Kalita M."/>
            <person name="Wdowiak-Wrobel S."/>
            <person name="Marek-Kozaczuk M."/>
            <person name="Palusinska-Szysz M."/>
            <person name="Sokolowski W."/>
            <person name="Coutinho T."/>
            <person name="Hlahane L."/>
        </authorList>
    </citation>
    <scope>NUCLEOTIDE SEQUENCE [LARGE SCALE GENOMIC DNA]</scope>
    <source>
        <strain evidence="3 4">MMK2</strain>
    </source>
</reference>
<feature type="compositionally biased region" description="Basic and acidic residues" evidence="1">
    <location>
        <begin position="11"/>
        <end position="25"/>
    </location>
</feature>
<feature type="compositionally biased region" description="Polar residues" evidence="1">
    <location>
        <begin position="1"/>
        <end position="10"/>
    </location>
</feature>
<protein>
    <submittedName>
        <fullName evidence="3">Uncharacterized protein</fullName>
    </submittedName>
</protein>